<dbReference type="PROSITE" id="PS51192">
    <property type="entry name" value="HELICASE_ATP_BIND_1"/>
    <property type="match status" value="1"/>
</dbReference>
<dbReference type="Proteomes" id="UP000751224">
    <property type="component" value="Unassembled WGS sequence"/>
</dbReference>
<dbReference type="Pfam" id="PF00271">
    <property type="entry name" value="Helicase_C"/>
    <property type="match status" value="1"/>
</dbReference>
<evidence type="ECO:0000256" key="5">
    <source>
        <dbReference type="PROSITE-ProRule" id="PRU00552"/>
    </source>
</evidence>
<keyword evidence="4 6" id="KW-0067">ATP-binding</keyword>
<evidence type="ECO:0000259" key="9">
    <source>
        <dbReference type="PROSITE" id="PS51195"/>
    </source>
</evidence>
<dbReference type="SMART" id="SM00487">
    <property type="entry name" value="DEXDc"/>
    <property type="match status" value="1"/>
</dbReference>
<comment type="similarity">
    <text evidence="6">Belongs to the DEAD box helicase family.</text>
</comment>
<comment type="caution">
    <text evidence="10">The sequence shown here is derived from an EMBL/GenBank/DDBJ whole genome shotgun (WGS) entry which is preliminary data.</text>
</comment>
<dbReference type="SUPFAM" id="SSF52540">
    <property type="entry name" value="P-loop containing nucleoside triphosphate hydrolases"/>
    <property type="match status" value="1"/>
</dbReference>
<dbReference type="InterPro" id="IPR005580">
    <property type="entry name" value="DbpA/CsdA_RNA-bd_dom"/>
</dbReference>
<organism evidence="10 11">
    <name type="scientific">Thomasclavelia spiroformis</name>
    <dbReference type="NCBI Taxonomy" id="29348"/>
    <lineage>
        <taxon>Bacteria</taxon>
        <taxon>Bacillati</taxon>
        <taxon>Bacillota</taxon>
        <taxon>Erysipelotrichia</taxon>
        <taxon>Erysipelotrichales</taxon>
        <taxon>Coprobacillaceae</taxon>
        <taxon>Thomasclavelia</taxon>
    </lineage>
</organism>
<evidence type="ECO:0000313" key="11">
    <source>
        <dbReference type="Proteomes" id="UP000751224"/>
    </source>
</evidence>
<dbReference type="PROSITE" id="PS00039">
    <property type="entry name" value="DEAD_ATP_HELICASE"/>
    <property type="match status" value="1"/>
</dbReference>
<proteinExistence type="inferred from homology"/>
<accession>A0A943EI64</accession>
<dbReference type="Gene3D" id="3.40.50.300">
    <property type="entry name" value="P-loop containing nucleotide triphosphate hydrolases"/>
    <property type="match status" value="2"/>
</dbReference>
<dbReference type="EMBL" id="JAGZCC010000039">
    <property type="protein sequence ID" value="MBS5588584.1"/>
    <property type="molecule type" value="Genomic_DNA"/>
</dbReference>
<dbReference type="RefSeq" id="WP_303887457.1">
    <property type="nucleotide sequence ID" value="NZ_JAGZCC010000039.1"/>
</dbReference>
<feature type="short sequence motif" description="Q motif" evidence="5">
    <location>
        <begin position="4"/>
        <end position="32"/>
    </location>
</feature>
<dbReference type="InterPro" id="IPR014014">
    <property type="entry name" value="RNA_helicase_DEAD_Q_motif"/>
</dbReference>
<evidence type="ECO:0000256" key="1">
    <source>
        <dbReference type="ARBA" id="ARBA00022741"/>
    </source>
</evidence>
<keyword evidence="1 6" id="KW-0547">Nucleotide-binding</keyword>
<dbReference type="CDD" id="cd00268">
    <property type="entry name" value="DEADc"/>
    <property type="match status" value="1"/>
</dbReference>
<dbReference type="GO" id="GO:0016787">
    <property type="term" value="F:hydrolase activity"/>
    <property type="evidence" value="ECO:0007669"/>
    <property type="project" value="UniProtKB-KW"/>
</dbReference>
<dbReference type="GO" id="GO:0005524">
    <property type="term" value="F:ATP binding"/>
    <property type="evidence" value="ECO:0007669"/>
    <property type="project" value="UniProtKB-KW"/>
</dbReference>
<reference evidence="10" key="1">
    <citation type="submission" date="2021-02" db="EMBL/GenBank/DDBJ databases">
        <title>Infant gut strain persistence is associated with maternal origin, phylogeny, and functional potential including surface adhesion and iron acquisition.</title>
        <authorList>
            <person name="Lou Y.C."/>
        </authorList>
    </citation>
    <scope>NUCLEOTIDE SEQUENCE</scope>
    <source>
        <strain evidence="10">L3_108_000G1_dasL3_108_000G1_metabat.metabat.11</strain>
    </source>
</reference>
<dbReference type="Gene3D" id="3.30.70.330">
    <property type="match status" value="1"/>
</dbReference>
<dbReference type="InterPro" id="IPR050547">
    <property type="entry name" value="DEAD_box_RNA_helicases"/>
</dbReference>
<evidence type="ECO:0000256" key="3">
    <source>
        <dbReference type="ARBA" id="ARBA00022806"/>
    </source>
</evidence>
<evidence type="ECO:0000313" key="10">
    <source>
        <dbReference type="EMBL" id="MBS5588584.1"/>
    </source>
</evidence>
<dbReference type="GO" id="GO:0005829">
    <property type="term" value="C:cytosol"/>
    <property type="evidence" value="ECO:0007669"/>
    <property type="project" value="TreeGrafter"/>
</dbReference>
<evidence type="ECO:0000259" key="7">
    <source>
        <dbReference type="PROSITE" id="PS51192"/>
    </source>
</evidence>
<dbReference type="GO" id="GO:0009409">
    <property type="term" value="P:response to cold"/>
    <property type="evidence" value="ECO:0007669"/>
    <property type="project" value="TreeGrafter"/>
</dbReference>
<dbReference type="AlphaFoldDB" id="A0A943EI64"/>
<dbReference type="InterPro" id="IPR014001">
    <property type="entry name" value="Helicase_ATP-bd"/>
</dbReference>
<name>A0A943EI64_9FIRM</name>
<evidence type="ECO:0000256" key="2">
    <source>
        <dbReference type="ARBA" id="ARBA00022801"/>
    </source>
</evidence>
<dbReference type="CDD" id="cd12252">
    <property type="entry name" value="RRM_DbpA"/>
    <property type="match status" value="1"/>
</dbReference>
<dbReference type="InterPro" id="IPR001650">
    <property type="entry name" value="Helicase_C-like"/>
</dbReference>
<evidence type="ECO:0000256" key="6">
    <source>
        <dbReference type="RuleBase" id="RU000492"/>
    </source>
</evidence>
<dbReference type="InterPro" id="IPR044742">
    <property type="entry name" value="DEAD/DEAH_RhlB"/>
</dbReference>
<evidence type="ECO:0000256" key="4">
    <source>
        <dbReference type="ARBA" id="ARBA00022840"/>
    </source>
</evidence>
<dbReference type="PANTHER" id="PTHR47963">
    <property type="entry name" value="DEAD-BOX ATP-DEPENDENT RNA HELICASE 47, MITOCHONDRIAL"/>
    <property type="match status" value="1"/>
</dbReference>
<gene>
    <name evidence="10" type="ORF">KHX14_07170</name>
</gene>
<dbReference type="PROSITE" id="PS51194">
    <property type="entry name" value="HELICASE_CTER"/>
    <property type="match status" value="1"/>
</dbReference>
<dbReference type="Pfam" id="PF03880">
    <property type="entry name" value="DbpA"/>
    <property type="match status" value="1"/>
</dbReference>
<dbReference type="PANTHER" id="PTHR47963:SF5">
    <property type="entry name" value="DEAD-BOX ATP-DEPENDENT RNA HELICASE CSHA"/>
    <property type="match status" value="1"/>
</dbReference>
<keyword evidence="3 6" id="KW-0347">Helicase</keyword>
<dbReference type="Pfam" id="PF00270">
    <property type="entry name" value="DEAD"/>
    <property type="match status" value="1"/>
</dbReference>
<keyword evidence="2 6" id="KW-0378">Hydrolase</keyword>
<dbReference type="InterPro" id="IPR011545">
    <property type="entry name" value="DEAD/DEAH_box_helicase_dom"/>
</dbReference>
<dbReference type="CDD" id="cd18787">
    <property type="entry name" value="SF2_C_DEAD"/>
    <property type="match status" value="1"/>
</dbReference>
<feature type="domain" description="DEAD-box RNA helicase Q" evidence="9">
    <location>
        <begin position="4"/>
        <end position="32"/>
    </location>
</feature>
<dbReference type="SMART" id="SM00490">
    <property type="entry name" value="HELICc"/>
    <property type="match status" value="1"/>
</dbReference>
<dbReference type="InterPro" id="IPR000629">
    <property type="entry name" value="RNA-helicase_DEAD-box_CS"/>
</dbReference>
<dbReference type="PROSITE" id="PS51195">
    <property type="entry name" value="Q_MOTIF"/>
    <property type="match status" value="1"/>
</dbReference>
<feature type="domain" description="Helicase ATP-binding" evidence="7">
    <location>
        <begin position="35"/>
        <end position="206"/>
    </location>
</feature>
<protein>
    <submittedName>
        <fullName evidence="10">DEAD/DEAH box helicase</fullName>
    </submittedName>
</protein>
<feature type="domain" description="Helicase C-terminal" evidence="8">
    <location>
        <begin position="218"/>
        <end position="379"/>
    </location>
</feature>
<sequence>MIENKFEQLGLSEEVLKAIKDMGFSKPSQIQEQAIPVLLTGVDAIGQAQTGTGKTLAFGSVLLSKIKSINDTLPQAIILSPTRELAMQIYEEMHRIGKYNDSKIVCVFGGSDIEKQIRTIKKGVDIVVGTPGRIMDLMRRKVLKFDNVRYVVLDEADEMLNMGFVEDIETILEKTDDSRQTILFSATMPAGIKKIAQNYMHNDFKHVAVLSKQTTATSVKQFYYEVKPKDRFETLCRLIDVANIKTGIIFCRTKRSVDEVTEQMQQSNYNVEAMHGDLNQNHRLNTLRKFKKGTINFLVATDVAARGIDVENVTHVINYELPQDIESYVHRIGRTGRADKEGLAYSIISPKEASFLKQIERVTKSTITKVAVPTLQEIFEARIGTLISDVEDVILAGNHKRFKQLVNEIDPTMLSDFTAALLYMSYQEQLGYDYQRDVIQEASSKKQHGKNDKNYTRLFLTVGTMDRVKVPQIIDFFISNAGIRKDDIGDIDLKRKFTFVDIKKKVVNKVVKNCNKRKLNNRKVEIEIANRR</sequence>
<dbReference type="GO" id="GO:0003724">
    <property type="term" value="F:RNA helicase activity"/>
    <property type="evidence" value="ECO:0007669"/>
    <property type="project" value="InterPro"/>
</dbReference>
<dbReference type="InterPro" id="IPR027417">
    <property type="entry name" value="P-loop_NTPase"/>
</dbReference>
<dbReference type="InterPro" id="IPR012677">
    <property type="entry name" value="Nucleotide-bd_a/b_plait_sf"/>
</dbReference>
<dbReference type="GO" id="GO:0005840">
    <property type="term" value="C:ribosome"/>
    <property type="evidence" value="ECO:0007669"/>
    <property type="project" value="TreeGrafter"/>
</dbReference>
<evidence type="ECO:0000259" key="8">
    <source>
        <dbReference type="PROSITE" id="PS51194"/>
    </source>
</evidence>
<dbReference type="GO" id="GO:0033592">
    <property type="term" value="F:RNA strand annealing activity"/>
    <property type="evidence" value="ECO:0007669"/>
    <property type="project" value="TreeGrafter"/>
</dbReference>